<evidence type="ECO:0000259" key="2">
    <source>
        <dbReference type="Pfam" id="PF05225"/>
    </source>
</evidence>
<dbReference type="OrthoDB" id="6146321at2759"/>
<feature type="region of interest" description="Disordered" evidence="1">
    <location>
        <begin position="119"/>
        <end position="145"/>
    </location>
</feature>
<reference evidence="4 5" key="1">
    <citation type="submission" date="2019-03" db="EMBL/GenBank/DDBJ databases">
        <authorList>
            <person name="Gaulin E."/>
            <person name="Dumas B."/>
        </authorList>
    </citation>
    <scope>NUCLEOTIDE SEQUENCE [LARGE SCALE GENOMIC DNA]</scope>
    <source>
        <strain evidence="4">CBS 568.67</strain>
    </source>
</reference>
<dbReference type="InterPro" id="IPR007889">
    <property type="entry name" value="HTH_Psq"/>
</dbReference>
<dbReference type="EMBL" id="CAADRA010005669">
    <property type="protein sequence ID" value="VFT92134.1"/>
    <property type="molecule type" value="Genomic_DNA"/>
</dbReference>
<evidence type="ECO:0000256" key="1">
    <source>
        <dbReference type="SAM" id="MobiDB-lite"/>
    </source>
</evidence>
<evidence type="ECO:0000313" key="5">
    <source>
        <dbReference type="Proteomes" id="UP000332933"/>
    </source>
</evidence>
<name>A0A485L2W4_9STRA</name>
<reference evidence="3" key="2">
    <citation type="submission" date="2019-06" db="EMBL/GenBank/DDBJ databases">
        <title>Genomics analysis of Aphanomyces spp. identifies a new class of oomycete effector associated with host adaptation.</title>
        <authorList>
            <person name="Gaulin E."/>
        </authorList>
    </citation>
    <scope>NUCLEOTIDE SEQUENCE</scope>
    <source>
        <strain evidence="3">CBS 578.67</strain>
    </source>
</reference>
<feature type="domain" description="HTH psq-type" evidence="2">
    <location>
        <begin position="11"/>
        <end position="45"/>
    </location>
</feature>
<dbReference type="EMBL" id="VJMH01005648">
    <property type="protein sequence ID" value="KAF0693751.1"/>
    <property type="molecule type" value="Genomic_DNA"/>
</dbReference>
<proteinExistence type="predicted"/>
<dbReference type="Proteomes" id="UP000332933">
    <property type="component" value="Unassembled WGS sequence"/>
</dbReference>
<dbReference type="Pfam" id="PF05225">
    <property type="entry name" value="HTH_psq"/>
    <property type="match status" value="1"/>
</dbReference>
<keyword evidence="5" id="KW-1185">Reference proteome</keyword>
<dbReference type="AlphaFoldDB" id="A0A485L2W4"/>
<dbReference type="GO" id="GO:0003677">
    <property type="term" value="F:DNA binding"/>
    <property type="evidence" value="ECO:0007669"/>
    <property type="project" value="InterPro"/>
</dbReference>
<accession>A0A485L2W4</accession>
<evidence type="ECO:0000313" key="3">
    <source>
        <dbReference type="EMBL" id="KAF0693751.1"/>
    </source>
</evidence>
<protein>
    <submittedName>
        <fullName evidence="4">Aste57867_15325 protein</fullName>
    </submittedName>
</protein>
<organism evidence="4 5">
    <name type="scientific">Aphanomyces stellatus</name>
    <dbReference type="NCBI Taxonomy" id="120398"/>
    <lineage>
        <taxon>Eukaryota</taxon>
        <taxon>Sar</taxon>
        <taxon>Stramenopiles</taxon>
        <taxon>Oomycota</taxon>
        <taxon>Saprolegniomycetes</taxon>
        <taxon>Saprolegniales</taxon>
        <taxon>Verrucalvaceae</taxon>
        <taxon>Aphanomyces</taxon>
    </lineage>
</organism>
<feature type="compositionally biased region" description="Low complexity" evidence="1">
    <location>
        <begin position="129"/>
        <end position="139"/>
    </location>
</feature>
<sequence>MTHHAISERVFAAAMEDVKNGMSLRKAASLHGIESHVTLASRVRAGEPFASVFGRKNTVPPKMEVAIMDEIALRSLNGRTLSTADLSDIIITTGGVLGVPLPPGFPDKRWIGRFKKRHPELTIRRTRGPPQAQSSTPAAPKRRPKREGILQMHLHPTDSGDIKQDFDFSKKACDEAQKMRRALGDHYFSALDILTDSATARSFLVIKPVDRLGWIQWKLNCRAKTLAHEARAAAAQLPTTLSHIQANV</sequence>
<gene>
    <name evidence="4" type="primary">Aste57867_15325</name>
    <name evidence="3" type="ORF">As57867_015269</name>
    <name evidence="4" type="ORF">ASTE57867_15325</name>
</gene>
<evidence type="ECO:0000313" key="4">
    <source>
        <dbReference type="EMBL" id="VFT92134.1"/>
    </source>
</evidence>